<comment type="caution">
    <text evidence="5">The sequence shown here is derived from an EMBL/GenBank/DDBJ whole genome shotgun (WGS) entry which is preliminary data.</text>
</comment>
<dbReference type="PROSITE" id="PS51720">
    <property type="entry name" value="G_AIG1"/>
    <property type="match status" value="1"/>
</dbReference>
<dbReference type="Proteomes" id="UP001141552">
    <property type="component" value="Unassembled WGS sequence"/>
</dbReference>
<evidence type="ECO:0000256" key="2">
    <source>
        <dbReference type="ARBA" id="ARBA00022741"/>
    </source>
</evidence>
<keyword evidence="3" id="KW-0342">GTP-binding</keyword>
<evidence type="ECO:0000313" key="5">
    <source>
        <dbReference type="EMBL" id="KAJ4839451.1"/>
    </source>
</evidence>
<evidence type="ECO:0000259" key="4">
    <source>
        <dbReference type="PROSITE" id="PS51720"/>
    </source>
</evidence>
<dbReference type="AlphaFoldDB" id="A0A9Q0FZZ6"/>
<keyword evidence="6" id="KW-1185">Reference proteome</keyword>
<dbReference type="EMBL" id="JAKUCV010003313">
    <property type="protein sequence ID" value="KAJ4839451.1"/>
    <property type="molecule type" value="Genomic_DNA"/>
</dbReference>
<comment type="similarity">
    <text evidence="1">Belongs to the TRAFAC class TrmE-Era-EngA-EngB-Septin-like GTPase superfamily. AIG1/Toc34/Toc159-like paraseptin GTPase family. IAN subfamily.</text>
</comment>
<gene>
    <name evidence="5" type="ORF">Tsubulata_017793</name>
</gene>
<dbReference type="OrthoDB" id="8954335at2759"/>
<reference evidence="5" key="2">
    <citation type="journal article" date="2023" name="Plants (Basel)">
        <title>Annotation of the Turnera subulata (Passifloraceae) Draft Genome Reveals the S-Locus Evolved after the Divergence of Turneroideae from Passifloroideae in a Stepwise Manner.</title>
        <authorList>
            <person name="Henning P.M."/>
            <person name="Roalson E.H."/>
            <person name="Mir W."/>
            <person name="McCubbin A.G."/>
            <person name="Shore J.S."/>
        </authorList>
    </citation>
    <scope>NUCLEOTIDE SEQUENCE</scope>
    <source>
        <strain evidence="5">F60SS</strain>
    </source>
</reference>
<dbReference type="InterPro" id="IPR027417">
    <property type="entry name" value="P-loop_NTPase"/>
</dbReference>
<dbReference type="InterPro" id="IPR045058">
    <property type="entry name" value="GIMA/IAN/Toc"/>
</dbReference>
<feature type="domain" description="AIG1-type G" evidence="4">
    <location>
        <begin position="3"/>
        <end position="188"/>
    </location>
</feature>
<dbReference type="InterPro" id="IPR006703">
    <property type="entry name" value="G_AIG1"/>
</dbReference>
<dbReference type="FunFam" id="3.40.50.300:FF:000840">
    <property type="entry name" value="Immune-associated nucleotide-binding protein 9"/>
    <property type="match status" value="1"/>
</dbReference>
<dbReference type="PANTHER" id="PTHR10903">
    <property type="entry name" value="GTPASE, IMAP FAMILY MEMBER-RELATED"/>
    <property type="match status" value="1"/>
</dbReference>
<accession>A0A9Q0FZZ6</accession>
<evidence type="ECO:0000313" key="6">
    <source>
        <dbReference type="Proteomes" id="UP001141552"/>
    </source>
</evidence>
<dbReference type="SUPFAM" id="SSF52540">
    <property type="entry name" value="P-loop containing nucleoside triphosphate hydrolases"/>
    <property type="match status" value="1"/>
</dbReference>
<name>A0A9Q0FZZ6_9ROSI</name>
<keyword evidence="2" id="KW-0547">Nucleotide-binding</keyword>
<dbReference type="Gene3D" id="3.40.50.300">
    <property type="entry name" value="P-loop containing nucleotide triphosphate hydrolases"/>
    <property type="match status" value="1"/>
</dbReference>
<organism evidence="5 6">
    <name type="scientific">Turnera subulata</name>
    <dbReference type="NCBI Taxonomy" id="218843"/>
    <lineage>
        <taxon>Eukaryota</taxon>
        <taxon>Viridiplantae</taxon>
        <taxon>Streptophyta</taxon>
        <taxon>Embryophyta</taxon>
        <taxon>Tracheophyta</taxon>
        <taxon>Spermatophyta</taxon>
        <taxon>Magnoliopsida</taxon>
        <taxon>eudicotyledons</taxon>
        <taxon>Gunneridae</taxon>
        <taxon>Pentapetalae</taxon>
        <taxon>rosids</taxon>
        <taxon>fabids</taxon>
        <taxon>Malpighiales</taxon>
        <taxon>Passifloraceae</taxon>
        <taxon>Turnera</taxon>
    </lineage>
</organism>
<dbReference type="PANTHER" id="PTHR10903:SF184">
    <property type="entry name" value="GTP-BINDING PROTEIN A"/>
    <property type="match status" value="1"/>
</dbReference>
<proteinExistence type="inferred from homology"/>
<dbReference type="Pfam" id="PF04548">
    <property type="entry name" value="AIG1"/>
    <property type="match status" value="1"/>
</dbReference>
<sequence length="188" mass="20913">MSNNIRNVVLMGKTGNGKSSTGNSILMQRGAFKEAGLFGGVTQSSEMKSTKITDPNDHQEYTVNVVDTPGLFDGTTTITQVSKEIVRCMTLAKEGIHAFLTVLKIGQRFSEEEAKAIDHLETLFGPEAVDRMIVVFTRADDLESPEQWAHMLSTAPPLLQVSFPRTMHIMYFFNDILTDCNRTRIPDL</sequence>
<evidence type="ECO:0000256" key="1">
    <source>
        <dbReference type="ARBA" id="ARBA00008535"/>
    </source>
</evidence>
<dbReference type="GO" id="GO:0005525">
    <property type="term" value="F:GTP binding"/>
    <property type="evidence" value="ECO:0007669"/>
    <property type="project" value="UniProtKB-KW"/>
</dbReference>
<reference evidence="5" key="1">
    <citation type="submission" date="2022-02" db="EMBL/GenBank/DDBJ databases">
        <authorList>
            <person name="Henning P.M."/>
            <person name="McCubbin A.G."/>
            <person name="Shore J.S."/>
        </authorList>
    </citation>
    <scope>NUCLEOTIDE SEQUENCE</scope>
    <source>
        <strain evidence="5">F60SS</strain>
        <tissue evidence="5">Leaves</tissue>
    </source>
</reference>
<evidence type="ECO:0000256" key="3">
    <source>
        <dbReference type="ARBA" id="ARBA00023134"/>
    </source>
</evidence>
<protein>
    <recommendedName>
        <fullName evidence="4">AIG1-type G domain-containing protein</fullName>
    </recommendedName>
</protein>